<sequence length="85" mass="9715">MLNTIKIPTLANQILAEYLSAVSTRYPAAEFYKEKMQDSGRGEGPTLLLTVCKDDEILEEESFLYANQSKLDEDLKNLIYYLDFA</sequence>
<name>A0ABT9BDH3_9BACT</name>
<evidence type="ECO:0000313" key="1">
    <source>
        <dbReference type="EMBL" id="MDO7874736.1"/>
    </source>
</evidence>
<gene>
    <name evidence="1" type="ORF">Q5H93_08325</name>
</gene>
<organism evidence="1 2">
    <name type="scientific">Hymenobacter aranciens</name>
    <dbReference type="NCBI Taxonomy" id="3063996"/>
    <lineage>
        <taxon>Bacteria</taxon>
        <taxon>Pseudomonadati</taxon>
        <taxon>Bacteroidota</taxon>
        <taxon>Cytophagia</taxon>
        <taxon>Cytophagales</taxon>
        <taxon>Hymenobacteraceae</taxon>
        <taxon>Hymenobacter</taxon>
    </lineage>
</organism>
<protein>
    <submittedName>
        <fullName evidence="1">Uncharacterized protein</fullName>
    </submittedName>
</protein>
<keyword evidence="2" id="KW-1185">Reference proteome</keyword>
<dbReference type="EMBL" id="JAUQSY010000005">
    <property type="protein sequence ID" value="MDO7874736.1"/>
    <property type="molecule type" value="Genomic_DNA"/>
</dbReference>
<reference evidence="1" key="1">
    <citation type="submission" date="2023-07" db="EMBL/GenBank/DDBJ databases">
        <authorList>
            <person name="Kim M.K."/>
        </authorList>
    </citation>
    <scope>NUCLEOTIDE SEQUENCE</scope>
    <source>
        <strain evidence="1">ASUV-10-1</strain>
    </source>
</reference>
<dbReference type="RefSeq" id="WP_305006054.1">
    <property type="nucleotide sequence ID" value="NZ_JAUQSY010000005.1"/>
</dbReference>
<dbReference type="Proteomes" id="UP001176429">
    <property type="component" value="Unassembled WGS sequence"/>
</dbReference>
<evidence type="ECO:0000313" key="2">
    <source>
        <dbReference type="Proteomes" id="UP001176429"/>
    </source>
</evidence>
<comment type="caution">
    <text evidence="1">The sequence shown here is derived from an EMBL/GenBank/DDBJ whole genome shotgun (WGS) entry which is preliminary data.</text>
</comment>
<proteinExistence type="predicted"/>
<accession>A0ABT9BDH3</accession>